<evidence type="ECO:0000256" key="1">
    <source>
        <dbReference type="ARBA" id="ARBA00004752"/>
    </source>
</evidence>
<dbReference type="GO" id="GO:0071555">
    <property type="term" value="P:cell wall organization"/>
    <property type="evidence" value="ECO:0007669"/>
    <property type="project" value="UniProtKB-UniRule"/>
</dbReference>
<dbReference type="EMBL" id="CP000251">
    <property type="protein sequence ID" value="ABC82682.1"/>
    <property type="molecule type" value="Genomic_DNA"/>
</dbReference>
<dbReference type="InterPro" id="IPR005490">
    <property type="entry name" value="LD_TPept_cat_dom"/>
</dbReference>
<evidence type="ECO:0000256" key="7">
    <source>
        <dbReference type="PROSITE-ProRule" id="PRU01373"/>
    </source>
</evidence>
<dbReference type="SUPFAM" id="SSF141523">
    <property type="entry name" value="L,D-transpeptidase catalytic domain-like"/>
    <property type="match status" value="1"/>
</dbReference>
<dbReference type="GO" id="GO:0009252">
    <property type="term" value="P:peptidoglycan biosynthetic process"/>
    <property type="evidence" value="ECO:0007669"/>
    <property type="project" value="UniProtKB-UniPathway"/>
</dbReference>
<dbReference type="CDD" id="cd16913">
    <property type="entry name" value="YkuD_like"/>
    <property type="match status" value="1"/>
</dbReference>
<evidence type="ECO:0000256" key="9">
    <source>
        <dbReference type="SAM" id="SignalP"/>
    </source>
</evidence>
<feature type="chain" id="PRO_5004209605" description="L,D-TPase catalytic domain-containing protein" evidence="9">
    <location>
        <begin position="27"/>
        <end position="175"/>
    </location>
</feature>
<feature type="active site" description="Proton donor/acceptor" evidence="7">
    <location>
        <position position="127"/>
    </location>
</feature>
<dbReference type="GO" id="GO:0004180">
    <property type="term" value="F:carboxypeptidase activity"/>
    <property type="evidence" value="ECO:0007669"/>
    <property type="project" value="UniProtKB-ARBA"/>
</dbReference>
<evidence type="ECO:0000256" key="4">
    <source>
        <dbReference type="ARBA" id="ARBA00022960"/>
    </source>
</evidence>
<comment type="pathway">
    <text evidence="1 7">Cell wall biogenesis; peptidoglycan biosynthesis.</text>
</comment>
<keyword evidence="4 7" id="KW-0133">Cell shape</keyword>
<dbReference type="Gene3D" id="2.40.440.10">
    <property type="entry name" value="L,D-transpeptidase catalytic domain-like"/>
    <property type="match status" value="1"/>
</dbReference>
<organism evidence="11 12">
    <name type="scientific">Anaeromyxobacter dehalogenans (strain 2CP-C)</name>
    <dbReference type="NCBI Taxonomy" id="290397"/>
    <lineage>
        <taxon>Bacteria</taxon>
        <taxon>Pseudomonadati</taxon>
        <taxon>Myxococcota</taxon>
        <taxon>Myxococcia</taxon>
        <taxon>Myxococcales</taxon>
        <taxon>Cystobacterineae</taxon>
        <taxon>Anaeromyxobacteraceae</taxon>
        <taxon>Anaeromyxobacter</taxon>
    </lineage>
</organism>
<dbReference type="GO" id="GO:0016740">
    <property type="term" value="F:transferase activity"/>
    <property type="evidence" value="ECO:0007669"/>
    <property type="project" value="UniProtKB-KW"/>
</dbReference>
<dbReference type="PANTHER" id="PTHR36699">
    <property type="entry name" value="LD-TRANSPEPTIDASE"/>
    <property type="match status" value="1"/>
</dbReference>
<feature type="signal peptide" evidence="9">
    <location>
        <begin position="1"/>
        <end position="26"/>
    </location>
</feature>
<gene>
    <name evidence="11" type="ordered locus">Adeh_2912</name>
</gene>
<dbReference type="AlphaFoldDB" id="Q2IDM4"/>
<feature type="domain" description="L,D-TPase catalytic" evidence="10">
    <location>
        <begin position="43"/>
        <end position="174"/>
    </location>
</feature>
<reference evidence="11" key="1">
    <citation type="submission" date="2006-01" db="EMBL/GenBank/DDBJ databases">
        <title>Complete sequence of Anaeromyxobacter dehalogenans 2CP-C.</title>
        <authorList>
            <consortium name="US DOE Joint Genome Institute"/>
            <person name="Copeland A."/>
            <person name="Lucas S."/>
            <person name="Lapidus A."/>
            <person name="Barry K."/>
            <person name="Detter J.C."/>
            <person name="Glavina T."/>
            <person name="Hammon N."/>
            <person name="Israni S."/>
            <person name="Pitluck S."/>
            <person name="Brettin T."/>
            <person name="Bruce D."/>
            <person name="Han C."/>
            <person name="Tapia R."/>
            <person name="Gilna P."/>
            <person name="Kiss H."/>
            <person name="Schmutz J."/>
            <person name="Larimer F."/>
            <person name="Land M."/>
            <person name="Kyrpides N."/>
            <person name="Anderson I."/>
            <person name="Sanford R.A."/>
            <person name="Ritalahti K.M."/>
            <person name="Thomas H.S."/>
            <person name="Kirby J.R."/>
            <person name="Zhulin I.B."/>
            <person name="Loeffler F.E."/>
            <person name="Richardson P."/>
        </authorList>
    </citation>
    <scope>NUCLEOTIDE SEQUENCE</scope>
    <source>
        <strain evidence="11">2CP-C</strain>
    </source>
</reference>
<dbReference type="RefSeq" id="WP_011421964.1">
    <property type="nucleotide sequence ID" value="NC_007760.1"/>
</dbReference>
<evidence type="ECO:0000256" key="6">
    <source>
        <dbReference type="ARBA" id="ARBA00023316"/>
    </source>
</evidence>
<dbReference type="STRING" id="290397.Adeh_2912"/>
<dbReference type="UniPathway" id="UPA00219"/>
<accession>Q2IDM4</accession>
<dbReference type="KEGG" id="ade:Adeh_2912"/>
<name>Q2IDM4_ANADE</name>
<keyword evidence="6 7" id="KW-0961">Cell wall biogenesis/degradation</keyword>
<dbReference type="PROSITE" id="PS52029">
    <property type="entry name" value="LD_TPASE"/>
    <property type="match status" value="1"/>
</dbReference>
<sequence length="175" mass="18060">MGRGPRSSGTGRRLAACALAMLPALAPGAEGALDPSPCPRSRDAVVVVTDRRELWLCSGGAPAAQFTVALGRSGVGKRRRGDGRTPLGTYPLGDPRPSPQYGTFIPIAYPTPAQAARGFTGAAVGIHGPPRGTEGAGYPVTEVDWTQGCIATGTDGDVDAIAAFVRARRPRLVIR</sequence>
<dbReference type="OrthoDB" id="9809748at2"/>
<dbReference type="Pfam" id="PF03734">
    <property type="entry name" value="YkuD"/>
    <property type="match status" value="1"/>
</dbReference>
<comment type="similarity">
    <text evidence="2">Belongs to the YkuD family.</text>
</comment>
<evidence type="ECO:0000313" key="12">
    <source>
        <dbReference type="Proteomes" id="UP000001935"/>
    </source>
</evidence>
<evidence type="ECO:0000256" key="3">
    <source>
        <dbReference type="ARBA" id="ARBA00022679"/>
    </source>
</evidence>
<dbReference type="PANTHER" id="PTHR36699:SF1">
    <property type="entry name" value="L,D-TRANSPEPTIDASE YAFK-RELATED"/>
    <property type="match status" value="1"/>
</dbReference>
<protein>
    <recommendedName>
        <fullName evidence="10">L,D-TPase catalytic domain-containing protein</fullName>
    </recommendedName>
</protein>
<feature type="region of interest" description="Disordered" evidence="8">
    <location>
        <begin position="75"/>
        <end position="95"/>
    </location>
</feature>
<dbReference type="InterPro" id="IPR038063">
    <property type="entry name" value="Transpep_catalytic_dom"/>
</dbReference>
<dbReference type="GO" id="GO:0008360">
    <property type="term" value="P:regulation of cell shape"/>
    <property type="evidence" value="ECO:0007669"/>
    <property type="project" value="UniProtKB-UniRule"/>
</dbReference>
<keyword evidence="5 7" id="KW-0573">Peptidoglycan synthesis</keyword>
<dbReference type="Proteomes" id="UP000001935">
    <property type="component" value="Chromosome"/>
</dbReference>
<evidence type="ECO:0000313" key="11">
    <source>
        <dbReference type="EMBL" id="ABC82682.1"/>
    </source>
</evidence>
<feature type="active site" description="Nucleophile" evidence="7">
    <location>
        <position position="149"/>
    </location>
</feature>
<evidence type="ECO:0000256" key="8">
    <source>
        <dbReference type="SAM" id="MobiDB-lite"/>
    </source>
</evidence>
<dbReference type="eggNOG" id="COG3034">
    <property type="taxonomic scope" value="Bacteria"/>
</dbReference>
<proteinExistence type="inferred from homology"/>
<evidence type="ECO:0000256" key="5">
    <source>
        <dbReference type="ARBA" id="ARBA00022984"/>
    </source>
</evidence>
<evidence type="ECO:0000259" key="10">
    <source>
        <dbReference type="PROSITE" id="PS52029"/>
    </source>
</evidence>
<dbReference type="HOGENOM" id="CLU_133071_0_0_7"/>
<keyword evidence="9" id="KW-0732">Signal</keyword>
<keyword evidence="3" id="KW-0808">Transferase</keyword>
<evidence type="ECO:0000256" key="2">
    <source>
        <dbReference type="ARBA" id="ARBA00005992"/>
    </source>
</evidence>